<evidence type="ECO:0000256" key="6">
    <source>
        <dbReference type="SAM" id="Phobius"/>
    </source>
</evidence>
<evidence type="ECO:0000256" key="5">
    <source>
        <dbReference type="SAM" id="MobiDB-lite"/>
    </source>
</evidence>
<sequence>MNPADEAMVVYHDVAASNKHFLYGVRTLLAIIILGGVAMFVASVLMCYPVSDAWSFEVFMGGFYGIYATQCYNPGPFWLFNGGYNLVTDVVIWTLPILFFLNLQTIPLRRRLELIAIFSVGILAIVASAVRLHTIVLWLSSFTEQGLNTANLLLWSQVEQHAGLIAGSIPFLRPLFRKVLGRARSREQPSPSPAARLVGDGTPEFAPGMLRRPIIPSPSPTFGESSQEFRRPRCKSTKRFAQSMHMSAMRQIQMERPLSASGGLTVIRSTDALLRGSVAGRRDAAAERISPPAAQGGQPQREWQAEGHWLERPTALSRQALAPLIPTRSLSEQSEPWWQKWNNATSLLTPMAQDTYWGSFEEISKYNVQLNYLEKMWMAWYAWMGNDILATGIMSFVIHEALYFGRALPWIIIDCIPYFNRFKIQHHKIPTAYEQAQCAALVLLSHFTVELPQIWLFHPMCQYFGLETSVPFPSIYKIAYQIAIFFVLEDAWHYWTHRAMHASSFLYKNIHKIHHQYSAPFGLAAEYASPIEVMILGFGTVGVPIVFCAITKDLHILTMYIWIAFRVFQAIDAHSGYEFPWSLHHILPFWAGAEHHDVHHEKFIGNYASSFRWWDFVLDTEAGAEASKKRRERKMAKLRKAHLSKTYAERLRMVKAPLVIARVGLGAVRSGASAFRASSTFFDPLTIAQSPRRRIDSTRYDKMSSGRPVVHQDYIAKIRYSNALPPPPCPPKLLDIPNTGLSSGQYTSASFASRLAREQSLNIEADAELGMPIDLVGIPKVFDGDESAIQTMSHPPPLSAADKALMRPPNALGKTNTNASGATFLRRTEYVTSSTTGGSKFESSNSSNTMRLRRKRKQTETSLDDPTNISRHILKGFNIAYPADAYNGQDNAENIRPADSTPEERLAWNKPKNPKNPNLKLLDSYPLLPDWDATPDTGGYMVFKFTAPPINNPLDPTYDPRLDVALLRPAGQTIQDQDKYMEDLQAHRLDPTVPPPIARYQFEFFLPSDKSKVRGIKRNFTTHDPSNENDIDFDIAEDDDGQPRKCFKYDNIRTYETSQQVGDPSDTYGDVVALALHDPEKHENEPLRDTKLQKAAYFYPITQRTSLRPRRPGRVDMTEEQPKVDIIEAAGKEPESERREVYRKRAEGVEAE</sequence>
<dbReference type="GO" id="GO:0016491">
    <property type="term" value="F:oxidoreductase activity"/>
    <property type="evidence" value="ECO:0007669"/>
    <property type="project" value="InterPro"/>
</dbReference>
<feature type="transmembrane region" description="Helical" evidence="6">
    <location>
        <begin position="83"/>
        <end position="103"/>
    </location>
</feature>
<dbReference type="PANTHER" id="PTHR11863">
    <property type="entry name" value="STEROL DESATURASE"/>
    <property type="match status" value="1"/>
</dbReference>
<dbReference type="AlphaFoldDB" id="A0A364ND62"/>
<dbReference type="GO" id="GO:0016020">
    <property type="term" value="C:membrane"/>
    <property type="evidence" value="ECO:0007669"/>
    <property type="project" value="UniProtKB-SubCell"/>
</dbReference>
<evidence type="ECO:0000256" key="4">
    <source>
        <dbReference type="ARBA" id="ARBA00023136"/>
    </source>
</evidence>
<comment type="subcellular location">
    <subcellularLocation>
        <location evidence="1">Membrane</location>
    </subcellularLocation>
</comment>
<dbReference type="STRING" id="183478.A0A364ND62"/>
<dbReference type="EMBL" id="QGDH01000015">
    <property type="protein sequence ID" value="RAR15051.1"/>
    <property type="molecule type" value="Genomic_DNA"/>
</dbReference>
<accession>A0A364ND62</accession>
<proteinExistence type="predicted"/>
<feature type="domain" description="Fatty acid hydroxylase" evidence="7">
    <location>
        <begin position="483"/>
        <end position="620"/>
    </location>
</feature>
<feature type="transmembrane region" description="Helical" evidence="6">
    <location>
        <begin position="115"/>
        <end position="139"/>
    </location>
</feature>
<evidence type="ECO:0000259" key="7">
    <source>
        <dbReference type="Pfam" id="PF04116"/>
    </source>
</evidence>
<evidence type="ECO:0000313" key="9">
    <source>
        <dbReference type="EMBL" id="RAR15051.1"/>
    </source>
</evidence>
<evidence type="ECO:0000313" key="10">
    <source>
        <dbReference type="Proteomes" id="UP000249619"/>
    </source>
</evidence>
<feature type="region of interest" description="Disordered" evidence="5">
    <location>
        <begin position="208"/>
        <end position="233"/>
    </location>
</feature>
<dbReference type="InterPro" id="IPR049326">
    <property type="entry name" value="Rhodopsin_dom_fungi"/>
</dbReference>
<evidence type="ECO:0000256" key="3">
    <source>
        <dbReference type="ARBA" id="ARBA00022989"/>
    </source>
</evidence>
<dbReference type="Pfam" id="PF03985">
    <property type="entry name" value="Paf1"/>
    <property type="match status" value="1"/>
</dbReference>
<dbReference type="InterPro" id="IPR006694">
    <property type="entry name" value="Fatty_acid_hydroxylase"/>
</dbReference>
<feature type="region of interest" description="Disordered" evidence="5">
    <location>
        <begin position="831"/>
        <end position="867"/>
    </location>
</feature>
<feature type="domain" description="Rhodopsin" evidence="8">
    <location>
        <begin position="9"/>
        <end position="178"/>
    </location>
</feature>
<keyword evidence="4 6" id="KW-0472">Membrane</keyword>
<feature type="region of interest" description="Disordered" evidence="5">
    <location>
        <begin position="283"/>
        <end position="305"/>
    </location>
</feature>
<feature type="compositionally biased region" description="Polar residues" evidence="5">
    <location>
        <begin position="831"/>
        <end position="850"/>
    </location>
</feature>
<evidence type="ECO:0000256" key="2">
    <source>
        <dbReference type="ARBA" id="ARBA00022692"/>
    </source>
</evidence>
<comment type="caution">
    <text evidence="9">The sequence shown here is derived from an EMBL/GenBank/DDBJ whole genome shotgun (WGS) entry which is preliminary data.</text>
</comment>
<evidence type="ECO:0000259" key="8">
    <source>
        <dbReference type="Pfam" id="PF20684"/>
    </source>
</evidence>
<feature type="compositionally biased region" description="Basic and acidic residues" evidence="5">
    <location>
        <begin position="1113"/>
        <end position="1152"/>
    </location>
</feature>
<dbReference type="GO" id="GO:0016593">
    <property type="term" value="C:Cdc73/Paf1 complex"/>
    <property type="evidence" value="ECO:0007669"/>
    <property type="project" value="InterPro"/>
</dbReference>
<dbReference type="InterPro" id="IPR050307">
    <property type="entry name" value="Sterol_Desaturase_Related"/>
</dbReference>
<dbReference type="GO" id="GO:0006368">
    <property type="term" value="P:transcription elongation by RNA polymerase II"/>
    <property type="evidence" value="ECO:0007669"/>
    <property type="project" value="InterPro"/>
</dbReference>
<keyword evidence="3 6" id="KW-1133">Transmembrane helix</keyword>
<dbReference type="GO" id="GO:0005506">
    <property type="term" value="F:iron ion binding"/>
    <property type="evidence" value="ECO:0007669"/>
    <property type="project" value="InterPro"/>
</dbReference>
<dbReference type="GO" id="GO:0008610">
    <property type="term" value="P:lipid biosynthetic process"/>
    <property type="evidence" value="ECO:0007669"/>
    <property type="project" value="InterPro"/>
</dbReference>
<dbReference type="Pfam" id="PF20684">
    <property type="entry name" value="Fung_rhodopsin"/>
    <property type="match status" value="1"/>
</dbReference>
<feature type="region of interest" description="Disordered" evidence="5">
    <location>
        <begin position="183"/>
        <end position="202"/>
    </location>
</feature>
<dbReference type="Proteomes" id="UP000249619">
    <property type="component" value="Unassembled WGS sequence"/>
</dbReference>
<feature type="transmembrane region" description="Helical" evidence="6">
    <location>
        <begin position="28"/>
        <end position="51"/>
    </location>
</feature>
<reference evidence="10" key="1">
    <citation type="submission" date="2018-05" db="EMBL/GenBank/DDBJ databases">
        <title>Draft genome sequence of Stemphylium lycopersici strain CIDEFI 213.</title>
        <authorList>
            <person name="Medina R."/>
            <person name="Franco M.E.E."/>
            <person name="Lucentini C.G."/>
            <person name="Saparrat M.C.N."/>
            <person name="Balatti P.A."/>
        </authorList>
    </citation>
    <scope>NUCLEOTIDE SEQUENCE [LARGE SCALE GENOMIC DNA]</scope>
    <source>
        <strain evidence="10">CIDEFI 213</strain>
    </source>
</reference>
<evidence type="ECO:0000256" key="1">
    <source>
        <dbReference type="ARBA" id="ARBA00004370"/>
    </source>
</evidence>
<gene>
    <name evidence="9" type="ORF">DDE83_001488</name>
</gene>
<feature type="region of interest" description="Disordered" evidence="5">
    <location>
        <begin position="1108"/>
        <end position="1152"/>
    </location>
</feature>
<organism evidence="9 10">
    <name type="scientific">Stemphylium lycopersici</name>
    <name type="common">Tomato gray leaf spot disease fungus</name>
    <name type="synonym">Thyrospora lycopersici</name>
    <dbReference type="NCBI Taxonomy" id="183478"/>
    <lineage>
        <taxon>Eukaryota</taxon>
        <taxon>Fungi</taxon>
        <taxon>Dikarya</taxon>
        <taxon>Ascomycota</taxon>
        <taxon>Pezizomycotina</taxon>
        <taxon>Dothideomycetes</taxon>
        <taxon>Pleosporomycetidae</taxon>
        <taxon>Pleosporales</taxon>
        <taxon>Pleosporineae</taxon>
        <taxon>Pleosporaceae</taxon>
        <taxon>Stemphylium</taxon>
    </lineage>
</organism>
<dbReference type="InterPro" id="IPR007133">
    <property type="entry name" value="RNA_pol_II-assoc_Paf1"/>
</dbReference>
<keyword evidence="10" id="KW-1185">Reference proteome</keyword>
<keyword evidence="2 6" id="KW-0812">Transmembrane</keyword>
<protein>
    <submittedName>
        <fullName evidence="9">Paf1-domain-containing protein</fullName>
    </submittedName>
</protein>
<dbReference type="Pfam" id="PF04116">
    <property type="entry name" value="FA_hydroxylase"/>
    <property type="match status" value="1"/>
</dbReference>
<name>A0A364ND62_STELY</name>